<comment type="caution">
    <text evidence="2">The sequence shown here is derived from an EMBL/GenBank/DDBJ whole genome shotgun (WGS) entry which is preliminary data.</text>
</comment>
<reference evidence="2 3" key="1">
    <citation type="submission" date="2019-06" db="EMBL/GenBank/DDBJ databases">
        <title>Whole genome sequence for Cellvibrionaceae sp. R142.</title>
        <authorList>
            <person name="Wang G."/>
        </authorList>
    </citation>
    <scope>NUCLEOTIDE SEQUENCE [LARGE SCALE GENOMIC DNA]</scope>
    <source>
        <strain evidence="2 3">R142</strain>
    </source>
</reference>
<proteinExistence type="predicted"/>
<protein>
    <recommendedName>
        <fullName evidence="1">Immunity MXAN-0049 protein domain-containing protein</fullName>
    </recommendedName>
</protein>
<evidence type="ECO:0000313" key="2">
    <source>
        <dbReference type="EMBL" id="TQV81182.1"/>
    </source>
</evidence>
<dbReference type="OrthoDB" id="6398614at2"/>
<dbReference type="EMBL" id="VHSG01000008">
    <property type="protein sequence ID" value="TQV81182.1"/>
    <property type="molecule type" value="Genomic_DNA"/>
</dbReference>
<dbReference type="InterPro" id="IPR012433">
    <property type="entry name" value="Imm11"/>
</dbReference>
<evidence type="ECO:0000313" key="3">
    <source>
        <dbReference type="Proteomes" id="UP000319732"/>
    </source>
</evidence>
<dbReference type="RefSeq" id="WP_142903843.1">
    <property type="nucleotide sequence ID" value="NZ_ML660091.1"/>
</dbReference>
<organism evidence="2 3">
    <name type="scientific">Exilibacterium tricleocarpae</name>
    <dbReference type="NCBI Taxonomy" id="2591008"/>
    <lineage>
        <taxon>Bacteria</taxon>
        <taxon>Pseudomonadati</taxon>
        <taxon>Pseudomonadota</taxon>
        <taxon>Gammaproteobacteria</taxon>
        <taxon>Cellvibrionales</taxon>
        <taxon>Cellvibrionaceae</taxon>
        <taxon>Exilibacterium</taxon>
    </lineage>
</organism>
<accession>A0A545TVE4</accession>
<sequence length="200" mass="22491">MALYSMYPDTDHYAFIGFDRQEVRAKQGRNPKKHIDLTCEPLVYKDRWQGLSVNLSDNSEGLTGDKIADIMPFKGKLFLSTKAYEVLKPLIENDGEFLSVTYERGQGYIFNPLSVAESVGGLNTDVSRKNEWNDTLAIAFHEDCVKDFAIFKTEFDLYQSVICQQSVKDAIEAAGLGGAYFTPDLGNPFTTRMSEVSRTN</sequence>
<keyword evidence="3" id="KW-1185">Reference proteome</keyword>
<dbReference type="Pfam" id="PF07791">
    <property type="entry name" value="Imm11"/>
    <property type="match status" value="1"/>
</dbReference>
<name>A0A545TVE4_9GAMM</name>
<dbReference type="Proteomes" id="UP000319732">
    <property type="component" value="Unassembled WGS sequence"/>
</dbReference>
<dbReference type="AlphaFoldDB" id="A0A545TVE4"/>
<evidence type="ECO:0000259" key="1">
    <source>
        <dbReference type="Pfam" id="PF07791"/>
    </source>
</evidence>
<gene>
    <name evidence="2" type="ORF">FKG94_08735</name>
</gene>
<feature type="domain" description="Immunity MXAN-0049 protein" evidence="1">
    <location>
        <begin position="138"/>
        <end position="182"/>
    </location>
</feature>